<evidence type="ECO:0000256" key="11">
    <source>
        <dbReference type="RuleBase" id="RU362091"/>
    </source>
</evidence>
<feature type="transmembrane region" description="Helical" evidence="12">
    <location>
        <begin position="371"/>
        <end position="390"/>
    </location>
</feature>
<feature type="transmembrane region" description="Helical" evidence="12">
    <location>
        <begin position="396"/>
        <end position="416"/>
    </location>
</feature>
<gene>
    <name evidence="13" type="ORF">JL193_15855</name>
</gene>
<feature type="transmembrane region" description="Helical" evidence="12">
    <location>
        <begin position="428"/>
        <end position="447"/>
    </location>
</feature>
<keyword evidence="5 12" id="KW-0812">Transmembrane</keyword>
<keyword evidence="6 12" id="KW-1133">Transmembrane helix</keyword>
<feature type="transmembrane region" description="Helical" evidence="12">
    <location>
        <begin position="6"/>
        <end position="23"/>
    </location>
</feature>
<evidence type="ECO:0000256" key="7">
    <source>
        <dbReference type="ARBA" id="ARBA00023053"/>
    </source>
</evidence>
<feature type="transmembrane region" description="Helical" evidence="12">
    <location>
        <begin position="43"/>
        <end position="65"/>
    </location>
</feature>
<dbReference type="InterPro" id="IPR051163">
    <property type="entry name" value="Sodium:Solute_Symporter_SSF"/>
</dbReference>
<keyword evidence="14" id="KW-1185">Reference proteome</keyword>
<comment type="subcellular location">
    <subcellularLocation>
        <location evidence="1">Cell membrane</location>
        <topology evidence="1">Multi-pass membrane protein</topology>
    </subcellularLocation>
</comment>
<feature type="transmembrane region" description="Helical" evidence="12">
    <location>
        <begin position="182"/>
        <end position="200"/>
    </location>
</feature>
<protein>
    <submittedName>
        <fullName evidence="13">Sodium:solute symporter</fullName>
    </submittedName>
</protein>
<dbReference type="RefSeq" id="WP_207971698.1">
    <property type="nucleotide sequence ID" value="NZ_CP071795.1"/>
</dbReference>
<keyword evidence="9 12" id="KW-0472">Membrane</keyword>
<dbReference type="PANTHER" id="PTHR42985:SF47">
    <property type="entry name" value="INTEGRAL MEMBRANE TRANSPORT PROTEIN"/>
    <property type="match status" value="1"/>
</dbReference>
<name>A0ABX7SW50_9FLAO</name>
<evidence type="ECO:0000256" key="2">
    <source>
        <dbReference type="ARBA" id="ARBA00006434"/>
    </source>
</evidence>
<dbReference type="Pfam" id="PF00474">
    <property type="entry name" value="SSF"/>
    <property type="match status" value="1"/>
</dbReference>
<reference evidence="13 14" key="1">
    <citation type="submission" date="2021-03" db="EMBL/GenBank/DDBJ databases">
        <title>Complete genome of Polaribacter_sp.G4M1.</title>
        <authorList>
            <person name="Jeong S.W."/>
            <person name="Bae J.W."/>
        </authorList>
    </citation>
    <scope>NUCLEOTIDE SEQUENCE [LARGE SCALE GENOMIC DNA]</scope>
    <source>
        <strain evidence="13 14">G4M1</strain>
    </source>
</reference>
<comment type="similarity">
    <text evidence="2 11">Belongs to the sodium:solute symporter (SSF) (TC 2.A.21) family.</text>
</comment>
<evidence type="ECO:0000256" key="1">
    <source>
        <dbReference type="ARBA" id="ARBA00004651"/>
    </source>
</evidence>
<dbReference type="Gene3D" id="1.20.1730.10">
    <property type="entry name" value="Sodium/glucose cotransporter"/>
    <property type="match status" value="1"/>
</dbReference>
<evidence type="ECO:0000256" key="6">
    <source>
        <dbReference type="ARBA" id="ARBA00022989"/>
    </source>
</evidence>
<sequence>MQPIYIVLLIIAYFSVLIFISYITGKSADNKTFFKANNSSPWYLVAFGMIGASLSGVTFISVPGWVEAQSMSYFQMVLGYVVGYAVIGLVLLPLYYKLNLTSIYTYLQDRFGEYSYKTGASFFLLSRTIGAAFRLFLVANVLQVILFDAYGVPFWVTVSITILLIWLYTFKGGIKTIVWTDTLQTLFMLIAVGVCIYTISNEMQISNIFSYVADNKLSKTFFFEDLNAGNYFWKQFLAGAFIAVVMTGLDQDMMQKNLTCRNLKDAQKNMFWFTIVLVIVNFFFLALGVLLTDYAQKNGIDAHKDQLFPIIATKGSLGLATAMFFLLGLIAAAYSSADSALTSLTTSFSIDILEIDKKKNKKEQEKIRKRIHVFFSFLLIAVILIFKYFIADASVIAKIFTFAGYTYGPLLGLYAFGLFTKLNVKDKIVPAICIIAPILTYTISSYSKEKLGFDFGFFVLVLNGFLTFVGLYLFQRK</sequence>
<accession>A0ABX7SW50</accession>
<evidence type="ECO:0000256" key="8">
    <source>
        <dbReference type="ARBA" id="ARBA00023065"/>
    </source>
</evidence>
<dbReference type="InterPro" id="IPR038377">
    <property type="entry name" value="Na/Glc_symporter_sf"/>
</dbReference>
<dbReference type="InterPro" id="IPR001734">
    <property type="entry name" value="Na/solute_symporter"/>
</dbReference>
<feature type="transmembrane region" description="Helical" evidence="12">
    <location>
        <begin position="77"/>
        <end position="98"/>
    </location>
</feature>
<keyword evidence="7" id="KW-0915">Sodium</keyword>
<keyword evidence="3" id="KW-0813">Transport</keyword>
<evidence type="ECO:0000256" key="12">
    <source>
        <dbReference type="SAM" id="Phobius"/>
    </source>
</evidence>
<dbReference type="Proteomes" id="UP000663935">
    <property type="component" value="Chromosome"/>
</dbReference>
<dbReference type="PROSITE" id="PS50283">
    <property type="entry name" value="NA_SOLUT_SYMP_3"/>
    <property type="match status" value="1"/>
</dbReference>
<evidence type="ECO:0000256" key="9">
    <source>
        <dbReference type="ARBA" id="ARBA00023136"/>
    </source>
</evidence>
<feature type="transmembrane region" description="Helical" evidence="12">
    <location>
        <begin position="119"/>
        <end position="146"/>
    </location>
</feature>
<feature type="transmembrane region" description="Helical" evidence="12">
    <location>
        <begin position="453"/>
        <end position="474"/>
    </location>
</feature>
<feature type="transmembrane region" description="Helical" evidence="12">
    <location>
        <begin position="270"/>
        <end position="291"/>
    </location>
</feature>
<evidence type="ECO:0000256" key="3">
    <source>
        <dbReference type="ARBA" id="ARBA00022448"/>
    </source>
</evidence>
<feature type="transmembrane region" description="Helical" evidence="12">
    <location>
        <begin position="231"/>
        <end position="249"/>
    </location>
</feature>
<evidence type="ECO:0000256" key="10">
    <source>
        <dbReference type="ARBA" id="ARBA00023201"/>
    </source>
</evidence>
<evidence type="ECO:0000256" key="4">
    <source>
        <dbReference type="ARBA" id="ARBA00022475"/>
    </source>
</evidence>
<keyword evidence="10" id="KW-0739">Sodium transport</keyword>
<organism evidence="13 14">
    <name type="scientific">Polaribacter batillariae</name>
    <dbReference type="NCBI Taxonomy" id="2808900"/>
    <lineage>
        <taxon>Bacteria</taxon>
        <taxon>Pseudomonadati</taxon>
        <taxon>Bacteroidota</taxon>
        <taxon>Flavobacteriia</taxon>
        <taxon>Flavobacteriales</taxon>
        <taxon>Flavobacteriaceae</taxon>
    </lineage>
</organism>
<evidence type="ECO:0000313" key="13">
    <source>
        <dbReference type="EMBL" id="QTD37530.1"/>
    </source>
</evidence>
<feature type="transmembrane region" description="Helical" evidence="12">
    <location>
        <begin position="311"/>
        <end position="334"/>
    </location>
</feature>
<dbReference type="PANTHER" id="PTHR42985">
    <property type="entry name" value="SODIUM-COUPLED MONOCARBOXYLATE TRANSPORTER"/>
    <property type="match status" value="1"/>
</dbReference>
<proteinExistence type="inferred from homology"/>
<dbReference type="EMBL" id="CP071795">
    <property type="protein sequence ID" value="QTD37530.1"/>
    <property type="molecule type" value="Genomic_DNA"/>
</dbReference>
<keyword evidence="8" id="KW-0406">Ion transport</keyword>
<dbReference type="CDD" id="cd10326">
    <property type="entry name" value="SLC5sbd_NIS-like"/>
    <property type="match status" value="1"/>
</dbReference>
<evidence type="ECO:0000256" key="5">
    <source>
        <dbReference type="ARBA" id="ARBA00022692"/>
    </source>
</evidence>
<feature type="transmembrane region" description="Helical" evidence="12">
    <location>
        <begin position="152"/>
        <end position="170"/>
    </location>
</feature>
<keyword evidence="4" id="KW-1003">Cell membrane</keyword>
<evidence type="ECO:0000313" key="14">
    <source>
        <dbReference type="Proteomes" id="UP000663935"/>
    </source>
</evidence>